<feature type="domain" description="Acyl-CoA dehydrogenase/oxidase C-terminal" evidence="6">
    <location>
        <begin position="190"/>
        <end position="305"/>
    </location>
</feature>
<protein>
    <recommendedName>
        <fullName evidence="6">Acyl-CoA dehydrogenase/oxidase C-terminal domain-containing protein</fullName>
    </recommendedName>
</protein>
<evidence type="ECO:0000313" key="8">
    <source>
        <dbReference type="Proteomes" id="UP000221168"/>
    </source>
</evidence>
<dbReference type="InterPro" id="IPR037069">
    <property type="entry name" value="AcylCoA_DH/ox_N_sf"/>
</dbReference>
<proteinExistence type="inferred from homology"/>
<keyword evidence="4" id="KW-0274">FAD</keyword>
<evidence type="ECO:0000313" key="7">
    <source>
        <dbReference type="EMBL" id="PHP65253.1"/>
    </source>
</evidence>
<dbReference type="Pfam" id="PF00441">
    <property type="entry name" value="Acyl-CoA_dh_1"/>
    <property type="match status" value="1"/>
</dbReference>
<organism evidence="7 8">
    <name type="scientific">Zhengella mangrovi</name>
    <dbReference type="NCBI Taxonomy" id="1982044"/>
    <lineage>
        <taxon>Bacteria</taxon>
        <taxon>Pseudomonadati</taxon>
        <taxon>Pseudomonadota</taxon>
        <taxon>Alphaproteobacteria</taxon>
        <taxon>Hyphomicrobiales</taxon>
        <taxon>Notoacmeibacteraceae</taxon>
        <taxon>Zhengella</taxon>
    </lineage>
</organism>
<reference evidence="7 8" key="1">
    <citation type="submission" date="2017-10" db="EMBL/GenBank/DDBJ databases">
        <title>Sedimentibacterium mangrovi gen. nov., sp. nov., a novel member of family Phyllobacteriacea isolated from mangrove sediment.</title>
        <authorList>
            <person name="Liao H."/>
            <person name="Tian Y."/>
        </authorList>
    </citation>
    <scope>NUCLEOTIDE SEQUENCE [LARGE SCALE GENOMIC DNA]</scope>
    <source>
        <strain evidence="7 8">X9-2-2</strain>
    </source>
</reference>
<evidence type="ECO:0000256" key="1">
    <source>
        <dbReference type="ARBA" id="ARBA00001974"/>
    </source>
</evidence>
<evidence type="ECO:0000256" key="2">
    <source>
        <dbReference type="ARBA" id="ARBA00009347"/>
    </source>
</evidence>
<keyword evidence="3" id="KW-0285">Flavoprotein</keyword>
<dbReference type="PANTHER" id="PTHR43884">
    <property type="entry name" value="ACYL-COA DEHYDROGENASE"/>
    <property type="match status" value="1"/>
</dbReference>
<comment type="similarity">
    <text evidence="2">Belongs to the acyl-CoA dehydrogenase family.</text>
</comment>
<sequence length="334" mass="35004">MSDELDPREFEDTARAVMEACAAAPDGAGRAGLLAEAGLLGVIAPEEVGGLALPLRFAVPVAGAAGAGLLAFPLVESLVLAKALASVDAEEAGRICGGETLATIAWSGVAEDGLVANAPMGEEATKVLIFSADGGAVLAAKSNVVRLETGSDHWDVDAPAASFRCDGPLEGIELDADAVRTLRAEADLLRAAFIHGSAWHCLSLAMDYSQERVQFGRPLSSYQVLRHKMSRDALAAETIKNGVARALSDHGEDENLVRDAAWMNAARLGPAVAENAIQIFGGMGFTWEVPLHRHLRQMRAQAAYGEAADRLEALGHALITSSVNEWYGDTSHAS</sequence>
<gene>
    <name evidence="7" type="ORF">CSC94_20320</name>
</gene>
<dbReference type="InterPro" id="IPR009075">
    <property type="entry name" value="AcylCo_DH/oxidase_C"/>
</dbReference>
<evidence type="ECO:0000256" key="5">
    <source>
        <dbReference type="ARBA" id="ARBA00023002"/>
    </source>
</evidence>
<comment type="cofactor">
    <cofactor evidence="1">
        <name>FAD</name>
        <dbReference type="ChEBI" id="CHEBI:57692"/>
    </cofactor>
</comment>
<keyword evidence="8" id="KW-1185">Reference proteome</keyword>
<dbReference type="GO" id="GO:0050660">
    <property type="term" value="F:flavin adenine dinucleotide binding"/>
    <property type="evidence" value="ECO:0007669"/>
    <property type="project" value="InterPro"/>
</dbReference>
<name>A0A2G1QI99_9HYPH</name>
<dbReference type="PANTHER" id="PTHR43884:SF20">
    <property type="entry name" value="ACYL-COA DEHYDROGENASE FADE28"/>
    <property type="match status" value="1"/>
</dbReference>
<evidence type="ECO:0000256" key="4">
    <source>
        <dbReference type="ARBA" id="ARBA00022827"/>
    </source>
</evidence>
<evidence type="ECO:0000256" key="3">
    <source>
        <dbReference type="ARBA" id="ARBA00022630"/>
    </source>
</evidence>
<dbReference type="Proteomes" id="UP000221168">
    <property type="component" value="Unassembled WGS sequence"/>
</dbReference>
<dbReference type="InterPro" id="IPR036250">
    <property type="entry name" value="AcylCo_DH-like_C"/>
</dbReference>
<keyword evidence="5" id="KW-0560">Oxidoreductase</keyword>
<dbReference type="Gene3D" id="1.20.140.10">
    <property type="entry name" value="Butyryl-CoA Dehydrogenase, subunit A, domain 3"/>
    <property type="match status" value="1"/>
</dbReference>
<dbReference type="GO" id="GO:0003995">
    <property type="term" value="F:acyl-CoA dehydrogenase activity"/>
    <property type="evidence" value="ECO:0007669"/>
    <property type="project" value="TreeGrafter"/>
</dbReference>
<dbReference type="AlphaFoldDB" id="A0A2G1QI99"/>
<dbReference type="InterPro" id="IPR009100">
    <property type="entry name" value="AcylCoA_DH/oxidase_NM_dom_sf"/>
</dbReference>
<dbReference type="OrthoDB" id="9775090at2"/>
<dbReference type="RefSeq" id="WP_099308211.1">
    <property type="nucleotide sequence ID" value="NZ_PDVP01000017.1"/>
</dbReference>
<dbReference type="Gene3D" id="1.10.540.10">
    <property type="entry name" value="Acyl-CoA dehydrogenase/oxidase, N-terminal domain"/>
    <property type="match status" value="1"/>
</dbReference>
<dbReference type="SUPFAM" id="SSF47203">
    <property type="entry name" value="Acyl-CoA dehydrogenase C-terminal domain-like"/>
    <property type="match status" value="1"/>
</dbReference>
<accession>A0A2G1QI99</accession>
<dbReference type="SUPFAM" id="SSF56645">
    <property type="entry name" value="Acyl-CoA dehydrogenase NM domain-like"/>
    <property type="match status" value="1"/>
</dbReference>
<dbReference type="EMBL" id="PDVP01000017">
    <property type="protein sequence ID" value="PHP65253.1"/>
    <property type="molecule type" value="Genomic_DNA"/>
</dbReference>
<comment type="caution">
    <text evidence="7">The sequence shown here is derived from an EMBL/GenBank/DDBJ whole genome shotgun (WGS) entry which is preliminary data.</text>
</comment>
<evidence type="ECO:0000259" key="6">
    <source>
        <dbReference type="Pfam" id="PF00441"/>
    </source>
</evidence>